<keyword evidence="2" id="KW-0175">Coiled coil</keyword>
<keyword evidence="1" id="KW-0677">Repeat</keyword>
<dbReference type="OMA" id="EIRFTRI"/>
<evidence type="ECO:0000256" key="2">
    <source>
        <dbReference type="SAM" id="Coils"/>
    </source>
</evidence>
<evidence type="ECO:0000313" key="6">
    <source>
        <dbReference type="Proteomes" id="UP000594220"/>
    </source>
</evidence>
<dbReference type="PROSITE" id="PS50222">
    <property type="entry name" value="EF_HAND_2"/>
    <property type="match status" value="1"/>
</dbReference>
<reference evidence="5" key="1">
    <citation type="submission" date="2025-05" db="UniProtKB">
        <authorList>
            <consortium name="Ensembl"/>
        </authorList>
    </citation>
    <scope>IDENTIFICATION</scope>
</reference>
<dbReference type="Ensembl" id="ENSCPRT00005025533.1">
    <property type="protein sequence ID" value="ENSCPRP00005021851.1"/>
    <property type="gene ID" value="ENSCPRG00005015186.1"/>
</dbReference>
<evidence type="ECO:0000313" key="5">
    <source>
        <dbReference type="Ensembl" id="ENSCPRP00005021851.1"/>
    </source>
</evidence>
<dbReference type="CDD" id="cd00051">
    <property type="entry name" value="EFh"/>
    <property type="match status" value="1"/>
</dbReference>
<dbReference type="SMART" id="SM00054">
    <property type="entry name" value="EFh"/>
    <property type="match status" value="2"/>
</dbReference>
<evidence type="ECO:0000256" key="1">
    <source>
        <dbReference type="ARBA" id="ARBA00022737"/>
    </source>
</evidence>
<dbReference type="Proteomes" id="UP000594220">
    <property type="component" value="Unplaced"/>
</dbReference>
<dbReference type="PANTHER" id="PTHR46311">
    <property type="entry name" value="CALCIUM-BINDING PROTEIN 8-RELATED"/>
    <property type="match status" value="1"/>
</dbReference>
<feature type="coiled-coil region" evidence="2">
    <location>
        <begin position="192"/>
        <end position="372"/>
    </location>
</feature>
<feature type="domain" description="EF-hand" evidence="4">
    <location>
        <begin position="38"/>
        <end position="73"/>
    </location>
</feature>
<dbReference type="Pfam" id="PF13499">
    <property type="entry name" value="EF-hand_7"/>
    <property type="match status" value="1"/>
</dbReference>
<name>A0A7M4FA39_CROPO</name>
<evidence type="ECO:0000256" key="3">
    <source>
        <dbReference type="SAM" id="MobiDB-lite"/>
    </source>
</evidence>
<feature type="region of interest" description="Disordered" evidence="3">
    <location>
        <begin position="479"/>
        <end position="500"/>
    </location>
</feature>
<protein>
    <submittedName>
        <fullName evidence="5">Calcium release activated channel regulator 2B</fullName>
    </submittedName>
</protein>
<dbReference type="GO" id="GO:0005509">
    <property type="term" value="F:calcium ion binding"/>
    <property type="evidence" value="ECO:0007669"/>
    <property type="project" value="InterPro"/>
</dbReference>
<dbReference type="AlphaFoldDB" id="A0A7M4FA39"/>
<dbReference type="Gene3D" id="1.10.238.10">
    <property type="entry name" value="EF-hand"/>
    <property type="match status" value="1"/>
</dbReference>
<feature type="compositionally biased region" description="Basic and acidic residues" evidence="3">
    <location>
        <begin position="485"/>
        <end position="500"/>
    </location>
</feature>
<dbReference type="PANTHER" id="PTHR46311:SF3">
    <property type="entry name" value="CALCIUM-BINDING PROTEIN 8"/>
    <property type="match status" value="1"/>
</dbReference>
<dbReference type="GeneTree" id="ENSGT00440000033504"/>
<sequence length="528" mass="61795">MASQRGYAHWEGEEEEDGMAVDASPSHPLSEAEDVQVEMLEKARELFQLCDKEGKGFITKLDMQRLQNELPLTHEQLEAVFESLEQNNNGYLTPVEFSMGLGKLIGIDLFQGSGSTDHSRHEETFESGWSDDLDQTEDEEEKRFCSILEQLGATQVLEDQSEVRELWARLRKERPELLANFEDFLFRVSSYIKEVNREKESMEQALKRKETDHDREVRCLYEEMEQQIKVERERLLCQESLRHERSSLLQKELRSKEQELEKILNRQKKLEHQLQSLNSEQLETRVQNERLRHLNESLLEQLEKNKWELEVARGHLQRLQEESQMEQEQKDRDVFRVSKNMQKEKQSLLRQLELLREMNKKLRDERDAFEAKKLAPQSKKLLLKKGSMVGKYILEDKPVKRLACNLCCLSRVMRYVYSYESLVSCAHSPSLWAKAGLWVWLIVRAWWVVAGLVGVLTDTLVCQERVPSPILAQHCFLSGQPGDPKQNEGSKDQSGKKKPMEQVFWKLGRGRMMRLSSRMGTYNSFQSS</sequence>
<dbReference type="SUPFAM" id="SSF47473">
    <property type="entry name" value="EF-hand"/>
    <property type="match status" value="1"/>
</dbReference>
<gene>
    <name evidence="5" type="primary">CRACR2B</name>
</gene>
<dbReference type="GO" id="GO:0032588">
    <property type="term" value="C:trans-Golgi network membrane"/>
    <property type="evidence" value="ECO:0007669"/>
    <property type="project" value="TreeGrafter"/>
</dbReference>
<proteinExistence type="predicted"/>
<dbReference type="InterPro" id="IPR002048">
    <property type="entry name" value="EF_hand_dom"/>
</dbReference>
<dbReference type="InterPro" id="IPR051111">
    <property type="entry name" value="Ca-binding_regulatory"/>
</dbReference>
<dbReference type="InterPro" id="IPR011992">
    <property type="entry name" value="EF-hand-dom_pair"/>
</dbReference>
<accession>A0A7M4FA39</accession>
<evidence type="ECO:0000259" key="4">
    <source>
        <dbReference type="PROSITE" id="PS50222"/>
    </source>
</evidence>
<organism evidence="5 6">
    <name type="scientific">Crocodylus porosus</name>
    <name type="common">Saltwater crocodile</name>
    <name type="synonym">Estuarine crocodile</name>
    <dbReference type="NCBI Taxonomy" id="8502"/>
    <lineage>
        <taxon>Eukaryota</taxon>
        <taxon>Metazoa</taxon>
        <taxon>Chordata</taxon>
        <taxon>Craniata</taxon>
        <taxon>Vertebrata</taxon>
        <taxon>Euteleostomi</taxon>
        <taxon>Archelosauria</taxon>
        <taxon>Archosauria</taxon>
        <taxon>Crocodylia</taxon>
        <taxon>Longirostres</taxon>
        <taxon>Crocodylidae</taxon>
        <taxon>Crocodylus</taxon>
    </lineage>
</organism>
<keyword evidence="6" id="KW-1185">Reference proteome</keyword>
<dbReference type="Ensembl" id="ENSCPRT00005025525.1">
    <property type="protein sequence ID" value="ENSCPRP00005021844.1"/>
    <property type="gene ID" value="ENSCPRG00005015186.1"/>
</dbReference>
<feature type="region of interest" description="Disordered" evidence="3">
    <location>
        <begin position="1"/>
        <end position="27"/>
    </location>
</feature>
<dbReference type="GO" id="GO:0002115">
    <property type="term" value="P:store-operated calcium entry"/>
    <property type="evidence" value="ECO:0007669"/>
    <property type="project" value="Ensembl"/>
</dbReference>